<sequence>MFLSYPACEVEGQNNSFYLEVFSVTIHCIERKRDSAI</sequence>
<gene>
    <name evidence="1" type="ORF">AALO17_06270</name>
    <name evidence="2" type="ORF">AALO17_06950</name>
    <name evidence="3" type="ORF">AALO17_08630</name>
</gene>
<dbReference type="STRING" id="1702221.AALO17_06270"/>
<evidence type="ECO:0000313" key="1">
    <source>
        <dbReference type="EMBL" id="AMK53761.1"/>
    </source>
</evidence>
<accession>A0A140DT52</accession>
<organism evidence="2 4">
    <name type="scientific">Faecalibaculum rodentium</name>
    <dbReference type="NCBI Taxonomy" id="1702221"/>
    <lineage>
        <taxon>Bacteria</taxon>
        <taxon>Bacillati</taxon>
        <taxon>Bacillota</taxon>
        <taxon>Erysipelotrichia</taxon>
        <taxon>Erysipelotrichales</taxon>
        <taxon>Erysipelotrichaceae</taxon>
        <taxon>Faecalibaculum</taxon>
    </lineage>
</organism>
<dbReference type="Proteomes" id="UP000069771">
    <property type="component" value="Chromosome"/>
</dbReference>
<dbReference type="KEGG" id="fro:AALO17_06270"/>
<dbReference type="EMBL" id="CP011391">
    <property type="protein sequence ID" value="AMK53761.1"/>
    <property type="molecule type" value="Genomic_DNA"/>
</dbReference>
<evidence type="ECO:0000313" key="4">
    <source>
        <dbReference type="Proteomes" id="UP000069771"/>
    </source>
</evidence>
<evidence type="ECO:0000313" key="3">
    <source>
        <dbReference type="EMBL" id="AMK53997.1"/>
    </source>
</evidence>
<reference evidence="2 4" key="1">
    <citation type="journal article" date="2016" name="Gut Pathog.">
        <title>Whole genome sequencing of "Faecalibaculum rodentium" ALO17, isolated from C57BL/6J laboratory mouse feces.</title>
        <authorList>
            <person name="Lim S."/>
            <person name="Chang D.H."/>
            <person name="Ahn S."/>
            <person name="Kim B.C."/>
        </authorList>
    </citation>
    <scope>NUCLEOTIDE SEQUENCE [LARGE SCALE GENOMIC DNA]</scope>
    <source>
        <strain evidence="2 4">Alo17</strain>
    </source>
</reference>
<dbReference type="EMBL" id="CP011391">
    <property type="protein sequence ID" value="AMK53829.1"/>
    <property type="molecule type" value="Genomic_DNA"/>
</dbReference>
<proteinExistence type="predicted"/>
<keyword evidence="4" id="KW-1185">Reference proteome</keyword>
<dbReference type="KEGG" id="fro:AALO17_06950"/>
<evidence type="ECO:0000313" key="2">
    <source>
        <dbReference type="EMBL" id="AMK53829.1"/>
    </source>
</evidence>
<dbReference type="AlphaFoldDB" id="A0A140DT52"/>
<dbReference type="KEGG" id="fro:AALO17_08630"/>
<dbReference type="EMBL" id="CP011391">
    <property type="protein sequence ID" value="AMK53997.1"/>
    <property type="molecule type" value="Genomic_DNA"/>
</dbReference>
<protein>
    <submittedName>
        <fullName evidence="2">Uncharacterized protein</fullName>
    </submittedName>
</protein>
<name>A0A140DT52_9FIRM</name>